<proteinExistence type="predicted"/>
<gene>
    <name evidence="1" type="ORF">HH216_24460</name>
</gene>
<dbReference type="RefSeq" id="WP_169553545.1">
    <property type="nucleotide sequence ID" value="NZ_CP051678.1"/>
</dbReference>
<organism evidence="1 2">
    <name type="scientific">Spirosoma rhododendri</name>
    <dbReference type="NCBI Taxonomy" id="2728024"/>
    <lineage>
        <taxon>Bacteria</taxon>
        <taxon>Pseudomonadati</taxon>
        <taxon>Bacteroidota</taxon>
        <taxon>Cytophagia</taxon>
        <taxon>Cytophagales</taxon>
        <taxon>Cytophagaceae</taxon>
        <taxon>Spirosoma</taxon>
    </lineage>
</organism>
<protein>
    <recommendedName>
        <fullName evidence="3">Tc toxin complex TcA C-terminal TcB-binding domain-containing protein</fullName>
    </recommendedName>
</protein>
<evidence type="ECO:0000313" key="1">
    <source>
        <dbReference type="EMBL" id="QJD81527.1"/>
    </source>
</evidence>
<dbReference type="KEGG" id="srho:HH216_24460"/>
<reference evidence="1 2" key="1">
    <citation type="submission" date="2020-04" db="EMBL/GenBank/DDBJ databases">
        <title>Genome sequencing of novel species.</title>
        <authorList>
            <person name="Heo J."/>
            <person name="Kim S.-J."/>
            <person name="Kim J.-S."/>
            <person name="Hong S.-B."/>
            <person name="Kwon S.-W."/>
        </authorList>
    </citation>
    <scope>NUCLEOTIDE SEQUENCE [LARGE SCALE GENOMIC DNA]</scope>
    <source>
        <strain evidence="1 2">CJU-R4</strain>
        <plasmid evidence="1 2">unnamed1</plasmid>
    </source>
</reference>
<evidence type="ECO:0000313" key="2">
    <source>
        <dbReference type="Proteomes" id="UP000501128"/>
    </source>
</evidence>
<sequence length="426" mass="49537">MYDLKATIANYNPTVEKLKSKFRYWHIEALLNQAADLVEKCIQELKEYNALNYAFNQLLIEIEVEEKALELDRVRLEDGYFNREERLADMKLTFFDKSIKDFDMSLAEAQKLHNYQTNEGQGAAGWTRAGQNLNEKEIEYYSRVVEEDLIMLQRKWARHEVDYNIQSFRDRYDALEKKKSFVAEGMPFAIDRQRDEVAKRVSRNYVDALDRSKVTEQGLEIIYGYNEKIPTDNFDNKPTDQLVTSLAIWIRNAIEFIVAYQQREQGFTRVVSVRSLLSNQEWIDLEKHDVLLRIPTYYFENHDNVRIRGIGASIVGNAGKIPWTIKIKVPNSALYTRELNEIRVDQSDLPMCLLGRVENRSSPNPIEICGMTSLINSSPIGIDPMEHVDNKSKWLIKINDSANHNEKFSDIDDILLELILVGIPKN</sequence>
<accession>A0A7L5DZX6</accession>
<dbReference type="AlphaFoldDB" id="A0A7L5DZX6"/>
<keyword evidence="2" id="KW-1185">Reference proteome</keyword>
<keyword evidence="1" id="KW-0614">Plasmid</keyword>
<evidence type="ECO:0008006" key="3">
    <source>
        <dbReference type="Google" id="ProtNLM"/>
    </source>
</evidence>
<geneLocation type="plasmid" evidence="1 2">
    <name>unnamed1</name>
</geneLocation>
<name>A0A7L5DZX6_9BACT</name>
<dbReference type="EMBL" id="CP051678">
    <property type="protein sequence ID" value="QJD81527.1"/>
    <property type="molecule type" value="Genomic_DNA"/>
</dbReference>
<dbReference type="Proteomes" id="UP000501128">
    <property type="component" value="Plasmid unnamed1"/>
</dbReference>